<dbReference type="GO" id="GO:0009898">
    <property type="term" value="C:cytoplasmic side of plasma membrane"/>
    <property type="evidence" value="ECO:0007669"/>
    <property type="project" value="TreeGrafter"/>
</dbReference>
<dbReference type="PANTHER" id="PTHR43384:SF11">
    <property type="entry name" value="SEPTUM SITE DETERMINING PROTEIN"/>
    <property type="match status" value="1"/>
</dbReference>
<dbReference type="GO" id="GO:0004386">
    <property type="term" value="F:helicase activity"/>
    <property type="evidence" value="ECO:0007669"/>
    <property type="project" value="UniProtKB-KW"/>
</dbReference>
<dbReference type="GO" id="GO:0005524">
    <property type="term" value="F:ATP binding"/>
    <property type="evidence" value="ECO:0007669"/>
    <property type="project" value="TreeGrafter"/>
</dbReference>
<dbReference type="InterPro" id="IPR022521">
    <property type="entry name" value="Rv3660c"/>
</dbReference>
<proteinExistence type="predicted"/>
<evidence type="ECO:0000313" key="3">
    <source>
        <dbReference type="Proteomes" id="UP000198960"/>
    </source>
</evidence>
<dbReference type="GO" id="GO:0005829">
    <property type="term" value="C:cytosol"/>
    <property type="evidence" value="ECO:0007669"/>
    <property type="project" value="TreeGrafter"/>
</dbReference>
<name>A0A1H8WJR8_9ACTN</name>
<dbReference type="InterPro" id="IPR027417">
    <property type="entry name" value="P-loop_NTPase"/>
</dbReference>
<evidence type="ECO:0000259" key="1">
    <source>
        <dbReference type="Pfam" id="PF26563"/>
    </source>
</evidence>
<evidence type="ECO:0000313" key="2">
    <source>
        <dbReference type="EMBL" id="SEP27872.1"/>
    </source>
</evidence>
<dbReference type="EMBL" id="FOEE01000021">
    <property type="protein sequence ID" value="SEP27872.1"/>
    <property type="molecule type" value="Genomic_DNA"/>
</dbReference>
<dbReference type="SUPFAM" id="SSF52540">
    <property type="entry name" value="P-loop containing nucleoside triphosphate hydrolases"/>
    <property type="match status" value="1"/>
</dbReference>
<dbReference type="GO" id="GO:0016887">
    <property type="term" value="F:ATP hydrolysis activity"/>
    <property type="evidence" value="ECO:0007669"/>
    <property type="project" value="TreeGrafter"/>
</dbReference>
<accession>A0A1H8WJR8</accession>
<dbReference type="InterPro" id="IPR050625">
    <property type="entry name" value="ParA/MinD_ATPase"/>
</dbReference>
<feature type="domain" description="Rv3660c-like CheY-like N-terminal" evidence="1">
    <location>
        <begin position="2"/>
        <end position="107"/>
    </location>
</feature>
<dbReference type="AlphaFoldDB" id="A0A1H8WJR8"/>
<keyword evidence="3" id="KW-1185">Reference proteome</keyword>
<dbReference type="GO" id="GO:0051782">
    <property type="term" value="P:negative regulation of cell division"/>
    <property type="evidence" value="ECO:0007669"/>
    <property type="project" value="TreeGrafter"/>
</dbReference>
<keyword evidence="2" id="KW-0378">Hydrolase</keyword>
<dbReference type="RefSeq" id="WP_244524857.1">
    <property type="nucleotide sequence ID" value="NZ_FOEE01000021.1"/>
</dbReference>
<protein>
    <submittedName>
        <fullName evidence="2">Helicase/secretion neighborhood CpaE-like protein</fullName>
    </submittedName>
</protein>
<dbReference type="Gene3D" id="3.40.50.300">
    <property type="entry name" value="P-loop containing nucleotide triphosphate hydrolases"/>
    <property type="match status" value="1"/>
</dbReference>
<keyword evidence="2" id="KW-0347">Helicase</keyword>
<gene>
    <name evidence="2" type="ORF">SAMN05660991_04473</name>
</gene>
<sequence>MSADEELLDEALRLLAAAGAEPEVATAGPALRRAHREAPLVLLGADALASGPVRALPRRPGVVVLARGELPPLGWAAAVELGVERVAVLPADEAWVLQRAGAALREPVERGRLIVVGGACGGAGASTLAAAVALAAAAGHGALLVDGDGFGGGLDLLLGAESADGLRWPELAGLRGRVSGEAVLAALPTVGGVGVLAASRAAPAPPAPEAVAAVVEAGRSGGWPVVVDLPRSAGPAGDSLAEAVLAEADLAVLVVPGRVRAACAAASLLDADAGGRTPWTAARPVVRRVPGGLDVPEVARVLGRPVLAELAHDRWAPARGERGEPPPVGHRSPWGAVARAVLGALPAPVGSRS</sequence>
<dbReference type="Pfam" id="PF26563">
    <property type="entry name" value="Rv3660c_N"/>
    <property type="match status" value="1"/>
</dbReference>
<reference evidence="3" key="1">
    <citation type="submission" date="2016-10" db="EMBL/GenBank/DDBJ databases">
        <authorList>
            <person name="Varghese N."/>
            <person name="Submissions S."/>
        </authorList>
    </citation>
    <scope>NUCLEOTIDE SEQUENCE [LARGE SCALE GENOMIC DNA]</scope>
    <source>
        <strain evidence="3">DSM 45413</strain>
    </source>
</reference>
<organism evidence="2 3">
    <name type="scientific">Trujillonella endophytica</name>
    <dbReference type="NCBI Taxonomy" id="673521"/>
    <lineage>
        <taxon>Bacteria</taxon>
        <taxon>Bacillati</taxon>
        <taxon>Actinomycetota</taxon>
        <taxon>Actinomycetes</taxon>
        <taxon>Geodermatophilales</taxon>
        <taxon>Geodermatophilaceae</taxon>
        <taxon>Trujillonella</taxon>
    </lineage>
</organism>
<keyword evidence="2" id="KW-0547">Nucleotide-binding</keyword>
<keyword evidence="2" id="KW-0067">ATP-binding</keyword>
<dbReference type="PANTHER" id="PTHR43384">
    <property type="entry name" value="SEPTUM SITE-DETERMINING PROTEIN MIND HOMOLOG, CHLOROPLASTIC-RELATED"/>
    <property type="match status" value="1"/>
</dbReference>
<dbReference type="NCBIfam" id="TIGR03815">
    <property type="entry name" value="CpaE_hom_Actino"/>
    <property type="match status" value="1"/>
</dbReference>
<dbReference type="STRING" id="673521.SAMN05660991_04473"/>
<dbReference type="InterPro" id="IPR059050">
    <property type="entry name" value="Rv3660c_N"/>
</dbReference>
<dbReference type="Proteomes" id="UP000198960">
    <property type="component" value="Unassembled WGS sequence"/>
</dbReference>